<proteinExistence type="predicted"/>
<accession>A0A0D5YTK4</accession>
<dbReference type="PANTHER" id="PTHR45431:SF3">
    <property type="entry name" value="RHODANESE-LIKE DOMAIN-CONTAINING PROTEIN 15, CHLOROPLASTIC"/>
    <property type="match status" value="1"/>
</dbReference>
<dbReference type="OrthoDB" id="9808735at2"/>
<dbReference type="SUPFAM" id="SSF52821">
    <property type="entry name" value="Rhodanese/Cell cycle control phosphatase"/>
    <property type="match status" value="1"/>
</dbReference>
<name>A0A0D5YTK4_9FLAO</name>
<dbReference type="EMBL" id="CP011071">
    <property type="protein sequence ID" value="AKA35229.1"/>
    <property type="molecule type" value="Genomic_DNA"/>
</dbReference>
<dbReference type="GO" id="GO:0016740">
    <property type="term" value="F:transferase activity"/>
    <property type="evidence" value="ECO:0007669"/>
    <property type="project" value="UniProtKB-KW"/>
</dbReference>
<dbReference type="Proteomes" id="UP000032726">
    <property type="component" value="Chromosome"/>
</dbReference>
<dbReference type="STRING" id="516051.VC82_1611"/>
<dbReference type="InterPro" id="IPR052367">
    <property type="entry name" value="Thiosulfate_ST/Rhodanese-like"/>
</dbReference>
<dbReference type="HOGENOM" id="CLU_089574_1_6_10"/>
<dbReference type="InterPro" id="IPR036873">
    <property type="entry name" value="Rhodanese-like_dom_sf"/>
</dbReference>
<keyword evidence="2" id="KW-0808">Transferase</keyword>
<dbReference type="Pfam" id="PF00581">
    <property type="entry name" value="Rhodanese"/>
    <property type="match status" value="1"/>
</dbReference>
<dbReference type="PROSITE" id="PS50206">
    <property type="entry name" value="RHODANESE_3"/>
    <property type="match status" value="1"/>
</dbReference>
<evidence type="ECO:0000259" key="1">
    <source>
        <dbReference type="PROSITE" id="PS50206"/>
    </source>
</evidence>
<dbReference type="SMART" id="SM00450">
    <property type="entry name" value="RHOD"/>
    <property type="match status" value="1"/>
</dbReference>
<evidence type="ECO:0000313" key="3">
    <source>
        <dbReference type="Proteomes" id="UP000032726"/>
    </source>
</evidence>
<keyword evidence="3" id="KW-1185">Reference proteome</keyword>
<dbReference type="AlphaFoldDB" id="A0A0D5YTK4"/>
<dbReference type="Gene3D" id="3.40.250.10">
    <property type="entry name" value="Rhodanese-like domain"/>
    <property type="match status" value="1"/>
</dbReference>
<organism evidence="2 3">
    <name type="scientific">Flagellimonas lutaonensis</name>
    <dbReference type="NCBI Taxonomy" id="516051"/>
    <lineage>
        <taxon>Bacteria</taxon>
        <taxon>Pseudomonadati</taxon>
        <taxon>Bacteroidota</taxon>
        <taxon>Flavobacteriia</taxon>
        <taxon>Flavobacteriales</taxon>
        <taxon>Flavobacteriaceae</taxon>
        <taxon>Flagellimonas</taxon>
    </lineage>
</organism>
<dbReference type="RefSeq" id="WP_045801900.1">
    <property type="nucleotide sequence ID" value="NZ_CP011071.1"/>
</dbReference>
<evidence type="ECO:0000313" key="2">
    <source>
        <dbReference type="EMBL" id="AKA35229.1"/>
    </source>
</evidence>
<dbReference type="KEGG" id="mlt:VC82_1611"/>
<feature type="domain" description="Rhodanese" evidence="1">
    <location>
        <begin position="30"/>
        <end position="114"/>
    </location>
</feature>
<dbReference type="InterPro" id="IPR001763">
    <property type="entry name" value="Rhodanese-like_dom"/>
</dbReference>
<sequence length="114" mass="12941">MSFIDFLFGNTSVSDKISILDKQAYAKAIAGKKVQLVDVRTSREYAAGHIKGAVNIDFFRFSAFESAFDTFDRSKPVYLYCQSGNRSQKAARRLLAMGFEEIYDLRGGYATWKR</sequence>
<dbReference type="PANTHER" id="PTHR45431">
    <property type="entry name" value="RHODANESE-LIKE DOMAIN-CONTAINING PROTEIN 15, CHLOROPLASTIC"/>
    <property type="match status" value="1"/>
</dbReference>
<protein>
    <submittedName>
        <fullName evidence="2">Thiosulfate sulfurtransferase</fullName>
    </submittedName>
</protein>
<reference evidence="2 3" key="1">
    <citation type="submission" date="2015-03" db="EMBL/GenBank/DDBJ databases">
        <title>Complete genome sequence of Muricauda lutaonensis CC-HSB-11T, isolated from a coastal hot spring.</title>
        <authorList>
            <person name="Kim K.M."/>
        </authorList>
    </citation>
    <scope>NUCLEOTIDE SEQUENCE [LARGE SCALE GENOMIC DNA]</scope>
    <source>
        <strain evidence="2 3">CC-HSB-11</strain>
    </source>
</reference>
<gene>
    <name evidence="2" type="ORF">VC82_1611</name>
</gene>
<dbReference type="CDD" id="cd00158">
    <property type="entry name" value="RHOD"/>
    <property type="match status" value="1"/>
</dbReference>